<dbReference type="Gene3D" id="3.30.450.20">
    <property type="entry name" value="PAS domain"/>
    <property type="match status" value="7"/>
</dbReference>
<dbReference type="Pfam" id="PF08447">
    <property type="entry name" value="PAS_3"/>
    <property type="match status" value="3"/>
</dbReference>
<sequence>MLRPLAGWAVLLLALLVYWAQLYQSHQAQLQQVQTQARQGAAQTVHALALQTEAMIRKIDYVAVHLGEHWMTQKRQDFLEGLRVTQQTFSADTLAEVSVADAQGHMVFSSLLSDESPQSADGEPISIAKQEYFTAHLENVDEPPHLFISHPMLGWASQQWIVQFSRPLYDAQSQFAGIVVVSISARHLSRALQEVFPDPVDIALLLRADGAYIARSQGMERVLGRSVPSTRQFLTDPSAMHGIYEAAANPDGIERYYAWHRAVSYPVVVSLGIGKERALASVQQALHYSYLQNIVGTTLLLLGAAWITRLWLQRSQQAQMLAITSERLGLALRGANLGTWDWNWQTKENHFNELWAAKLGYERAALAPHFSTWQERVHPDDWPAVNAACNAHRQGHSAYYEAEYRMRHRDGHWVWVLDRGQVVERASDGSALRMAGTVLDVSDRKMAQAAAQDWRERLSKLIHQVPGAVYQYLQRADGTACFPYASPGIESIYGVTPEEAARSANKVFAHIHPTDRPRVVESIRASAEQLITWRCEHRVLLPNGALRWVLGQANPERSPEGDTLWHGYVHDITAEHAAAETLRLNAEYWRLALQAVRDGLWSWDMACGTVEWDDRIGEMLGEENLPATLRYQDWMDRLHPSDHERIQTEWNQQIQQHPEQVIIAEYRMRTAQGQWLWVEVRGRIVAWGDDGLPARMVGTCTDISSRVMQGQLRRVLIDQSRAAIMLVDQQRHILYANARLLEIFATPGEDITQRPMSSLHIDQAHFEGMRAYYEELSDCGKVRFEYPMRDVQGNLRWFDMHAVLRDPDEPDSDVVWTLVDITEKHQSAAALVMERLRLTTLLERFPGAVLMEDAQEVVTMANQNLCDWLELPGTPDSLQGLSHEALCKQLGPVRTAWLSVPSSHSDGEKRRNIEVPSSGGRTLEINWVPIVRNGEQLGRFWLFQDISERKQREVALTTLAATDALTSLPNRRSFMTSLEDALLESCRHPARSDVLLMLDIDHFKRVNDNYGHPVGDVVLQHVAQLIRHNLRQNDTAGRLGGEEFAILLQNIEQSDAMALANRLRQSVAQTPAITAAGKITVTVSIGLAVLLCAEDAVRNISHADEALYAAKNSGRNRICIWEP</sequence>
<dbReference type="InterPro" id="IPR029787">
    <property type="entry name" value="Nucleotide_cyclase"/>
</dbReference>
<evidence type="ECO:0000256" key="5">
    <source>
        <dbReference type="ARBA" id="ARBA00022777"/>
    </source>
</evidence>
<name>A0A1H9J7N3_9BURK</name>
<dbReference type="Gene3D" id="3.30.70.270">
    <property type="match status" value="1"/>
</dbReference>
<dbReference type="NCBIfam" id="TIGR00254">
    <property type="entry name" value="GGDEF"/>
    <property type="match status" value="1"/>
</dbReference>
<evidence type="ECO:0000259" key="9">
    <source>
        <dbReference type="PROSITE" id="PS50113"/>
    </source>
</evidence>
<evidence type="ECO:0000256" key="3">
    <source>
        <dbReference type="ARBA" id="ARBA00022679"/>
    </source>
</evidence>
<dbReference type="InterPro" id="IPR000014">
    <property type="entry name" value="PAS"/>
</dbReference>
<dbReference type="SMART" id="SM00086">
    <property type="entry name" value="PAC"/>
    <property type="match status" value="5"/>
</dbReference>
<keyword evidence="6" id="KW-0067">ATP-binding</keyword>
<dbReference type="SMART" id="SM00091">
    <property type="entry name" value="PAS"/>
    <property type="match status" value="4"/>
</dbReference>
<keyword evidence="3" id="KW-0808">Transferase</keyword>
<keyword evidence="12" id="KW-1185">Reference proteome</keyword>
<dbReference type="InterPro" id="IPR013655">
    <property type="entry name" value="PAS_fold_3"/>
</dbReference>
<dbReference type="PROSITE" id="PS50112">
    <property type="entry name" value="PAS"/>
    <property type="match status" value="1"/>
</dbReference>
<feature type="domain" description="PAC" evidence="9">
    <location>
        <begin position="400"/>
        <end position="453"/>
    </location>
</feature>
<keyword evidence="5" id="KW-0418">Kinase</keyword>
<dbReference type="InterPro" id="IPR000160">
    <property type="entry name" value="GGDEF_dom"/>
</dbReference>
<dbReference type="OrthoDB" id="9813903at2"/>
<dbReference type="InterPro" id="IPR013656">
    <property type="entry name" value="PAS_4"/>
</dbReference>
<evidence type="ECO:0000256" key="1">
    <source>
        <dbReference type="ARBA" id="ARBA00004370"/>
    </source>
</evidence>
<evidence type="ECO:0000259" key="10">
    <source>
        <dbReference type="PROSITE" id="PS50887"/>
    </source>
</evidence>
<dbReference type="SUPFAM" id="SSF55785">
    <property type="entry name" value="PYP-like sensor domain (PAS domain)"/>
    <property type="match status" value="5"/>
</dbReference>
<dbReference type="InterPro" id="IPR029151">
    <property type="entry name" value="Sensor-like_sf"/>
</dbReference>
<evidence type="ECO:0000256" key="4">
    <source>
        <dbReference type="ARBA" id="ARBA00022741"/>
    </source>
</evidence>
<dbReference type="EMBL" id="FOGD01000002">
    <property type="protein sequence ID" value="SEQ82625.1"/>
    <property type="molecule type" value="Genomic_DNA"/>
</dbReference>
<dbReference type="CDD" id="cd01949">
    <property type="entry name" value="GGDEF"/>
    <property type="match status" value="1"/>
</dbReference>
<evidence type="ECO:0000313" key="12">
    <source>
        <dbReference type="Proteomes" id="UP000199766"/>
    </source>
</evidence>
<accession>A0A1H9J7N3</accession>
<keyword evidence="4" id="KW-0547">Nucleotide-binding</keyword>
<dbReference type="InterPro" id="IPR052163">
    <property type="entry name" value="DGC-Regulatory_Protein"/>
</dbReference>
<dbReference type="InterPro" id="IPR001610">
    <property type="entry name" value="PAC"/>
</dbReference>
<dbReference type="SMART" id="SM00267">
    <property type="entry name" value="GGDEF"/>
    <property type="match status" value="1"/>
</dbReference>
<gene>
    <name evidence="11" type="ORF">SAMN02982919_01323</name>
</gene>
<protein>
    <submittedName>
        <fullName evidence="11">PAS domain S-box-containing protein/diguanylate cyclase (GGDEF) domain-containing protein</fullName>
    </submittedName>
</protein>
<evidence type="ECO:0000256" key="2">
    <source>
        <dbReference type="ARBA" id="ARBA00022553"/>
    </source>
</evidence>
<organism evidence="11 12">
    <name type="scientific">Giesbergeria anulus</name>
    <dbReference type="NCBI Taxonomy" id="180197"/>
    <lineage>
        <taxon>Bacteria</taxon>
        <taxon>Pseudomonadati</taxon>
        <taxon>Pseudomonadota</taxon>
        <taxon>Betaproteobacteria</taxon>
        <taxon>Burkholderiales</taxon>
        <taxon>Comamonadaceae</taxon>
        <taxon>Giesbergeria</taxon>
    </lineage>
</organism>
<reference evidence="11 12" key="1">
    <citation type="submission" date="2016-10" db="EMBL/GenBank/DDBJ databases">
        <authorList>
            <person name="de Groot N.N."/>
        </authorList>
    </citation>
    <scope>NUCLEOTIDE SEQUENCE [LARGE SCALE GENOMIC DNA]</scope>
    <source>
        <strain evidence="11 12">ATCC 35958</strain>
    </source>
</reference>
<proteinExistence type="predicted"/>
<dbReference type="SUPFAM" id="SSF55073">
    <property type="entry name" value="Nucleotide cyclase"/>
    <property type="match status" value="1"/>
</dbReference>
<evidence type="ECO:0000256" key="6">
    <source>
        <dbReference type="ARBA" id="ARBA00022840"/>
    </source>
</evidence>
<keyword evidence="2" id="KW-0597">Phosphoprotein</keyword>
<dbReference type="CDD" id="cd12914">
    <property type="entry name" value="PDC1_DGC_like"/>
    <property type="match status" value="1"/>
</dbReference>
<dbReference type="SUPFAM" id="SSF103190">
    <property type="entry name" value="Sensory domain-like"/>
    <property type="match status" value="1"/>
</dbReference>
<evidence type="ECO:0000259" key="8">
    <source>
        <dbReference type="PROSITE" id="PS50112"/>
    </source>
</evidence>
<dbReference type="InterPro" id="IPR035965">
    <property type="entry name" value="PAS-like_dom_sf"/>
</dbReference>
<feature type="domain" description="PAC" evidence="9">
    <location>
        <begin position="533"/>
        <end position="584"/>
    </location>
</feature>
<dbReference type="RefSeq" id="WP_143059584.1">
    <property type="nucleotide sequence ID" value="NZ_FOGD01000002.1"/>
</dbReference>
<dbReference type="Pfam" id="PF00990">
    <property type="entry name" value="GGDEF"/>
    <property type="match status" value="1"/>
</dbReference>
<feature type="domain" description="PAS" evidence="8">
    <location>
        <begin position="484"/>
        <end position="530"/>
    </location>
</feature>
<dbReference type="AlphaFoldDB" id="A0A1H9J7N3"/>
<keyword evidence="7" id="KW-0902">Two-component regulatory system</keyword>
<dbReference type="FunFam" id="3.30.70.270:FF:000001">
    <property type="entry name" value="Diguanylate cyclase domain protein"/>
    <property type="match status" value="1"/>
</dbReference>
<dbReference type="NCBIfam" id="TIGR00229">
    <property type="entry name" value="sensory_box"/>
    <property type="match status" value="3"/>
</dbReference>
<dbReference type="PANTHER" id="PTHR46663:SF4">
    <property type="entry name" value="DIGUANYLATE CYCLASE DGCT-RELATED"/>
    <property type="match status" value="1"/>
</dbReference>
<dbReference type="GO" id="GO:0005524">
    <property type="term" value="F:ATP binding"/>
    <property type="evidence" value="ECO:0007669"/>
    <property type="project" value="UniProtKB-KW"/>
</dbReference>
<dbReference type="GO" id="GO:0000160">
    <property type="term" value="P:phosphorelay signal transduction system"/>
    <property type="evidence" value="ECO:0007669"/>
    <property type="project" value="UniProtKB-KW"/>
</dbReference>
<dbReference type="InterPro" id="IPR000700">
    <property type="entry name" value="PAS-assoc_C"/>
</dbReference>
<dbReference type="STRING" id="180197.SAMN02982919_01323"/>
<comment type="subcellular location">
    <subcellularLocation>
        <location evidence="1">Membrane</location>
    </subcellularLocation>
</comment>
<dbReference type="Pfam" id="PF08448">
    <property type="entry name" value="PAS_4"/>
    <property type="match status" value="1"/>
</dbReference>
<dbReference type="CDD" id="cd00130">
    <property type="entry name" value="PAS"/>
    <property type="match status" value="4"/>
</dbReference>
<dbReference type="CDD" id="cd12915">
    <property type="entry name" value="PDC2_DGC_like"/>
    <property type="match status" value="1"/>
</dbReference>
<dbReference type="GO" id="GO:0016020">
    <property type="term" value="C:membrane"/>
    <property type="evidence" value="ECO:0007669"/>
    <property type="project" value="UniProtKB-SubCell"/>
</dbReference>
<dbReference type="PROSITE" id="PS50887">
    <property type="entry name" value="GGDEF"/>
    <property type="match status" value="1"/>
</dbReference>
<evidence type="ECO:0000256" key="7">
    <source>
        <dbReference type="ARBA" id="ARBA00023012"/>
    </source>
</evidence>
<dbReference type="PANTHER" id="PTHR46663">
    <property type="entry name" value="DIGUANYLATE CYCLASE DGCT-RELATED"/>
    <property type="match status" value="1"/>
</dbReference>
<dbReference type="Proteomes" id="UP000199766">
    <property type="component" value="Unassembled WGS sequence"/>
</dbReference>
<dbReference type="GO" id="GO:0016301">
    <property type="term" value="F:kinase activity"/>
    <property type="evidence" value="ECO:0007669"/>
    <property type="project" value="UniProtKB-KW"/>
</dbReference>
<dbReference type="PROSITE" id="PS50113">
    <property type="entry name" value="PAC"/>
    <property type="match status" value="2"/>
</dbReference>
<dbReference type="InterPro" id="IPR043128">
    <property type="entry name" value="Rev_trsase/Diguanyl_cyclase"/>
</dbReference>
<evidence type="ECO:0000313" key="11">
    <source>
        <dbReference type="EMBL" id="SEQ82625.1"/>
    </source>
</evidence>
<feature type="domain" description="GGDEF" evidence="10">
    <location>
        <begin position="991"/>
        <end position="1123"/>
    </location>
</feature>